<dbReference type="Gene3D" id="3.40.50.1820">
    <property type="entry name" value="alpha/beta hydrolase"/>
    <property type="match status" value="1"/>
</dbReference>
<name>A0ABU2GFE7_9EURY</name>
<dbReference type="SUPFAM" id="SSF53474">
    <property type="entry name" value="alpha/beta-Hydrolases"/>
    <property type="match status" value="1"/>
</dbReference>
<dbReference type="Proteomes" id="UP001257060">
    <property type="component" value="Unassembled WGS sequence"/>
</dbReference>
<keyword evidence="2 4" id="KW-0378">Hydrolase</keyword>
<evidence type="ECO:0000259" key="3">
    <source>
        <dbReference type="Pfam" id="PF07859"/>
    </source>
</evidence>
<dbReference type="PROSITE" id="PS01173">
    <property type="entry name" value="LIPASE_GDXG_HIS"/>
    <property type="match status" value="1"/>
</dbReference>
<dbReference type="RefSeq" id="WP_310924384.1">
    <property type="nucleotide sequence ID" value="NZ_JAMQOP010000002.1"/>
</dbReference>
<organism evidence="4 5">
    <name type="scientific">Halogeometricum salsisoli</name>
    <dbReference type="NCBI Taxonomy" id="2950536"/>
    <lineage>
        <taxon>Archaea</taxon>
        <taxon>Methanobacteriati</taxon>
        <taxon>Methanobacteriota</taxon>
        <taxon>Stenosarchaea group</taxon>
        <taxon>Halobacteria</taxon>
        <taxon>Halobacteriales</taxon>
        <taxon>Haloferacaceae</taxon>
        <taxon>Halogeometricum</taxon>
    </lineage>
</organism>
<dbReference type="InterPro" id="IPR013094">
    <property type="entry name" value="AB_hydrolase_3"/>
</dbReference>
<dbReference type="PANTHER" id="PTHR48081">
    <property type="entry name" value="AB HYDROLASE SUPERFAMILY PROTEIN C4A8.06C"/>
    <property type="match status" value="1"/>
</dbReference>
<evidence type="ECO:0000313" key="5">
    <source>
        <dbReference type="Proteomes" id="UP001257060"/>
    </source>
</evidence>
<proteinExistence type="inferred from homology"/>
<dbReference type="PROSITE" id="PS01174">
    <property type="entry name" value="LIPASE_GDXG_SER"/>
    <property type="match status" value="1"/>
</dbReference>
<evidence type="ECO:0000313" key="4">
    <source>
        <dbReference type="EMBL" id="MDS0299530.1"/>
    </source>
</evidence>
<accession>A0ABU2GFE7</accession>
<evidence type="ECO:0000256" key="2">
    <source>
        <dbReference type="ARBA" id="ARBA00022801"/>
    </source>
</evidence>
<dbReference type="InterPro" id="IPR033140">
    <property type="entry name" value="Lipase_GDXG_put_SER_AS"/>
</dbReference>
<dbReference type="PANTHER" id="PTHR48081:SF8">
    <property type="entry name" value="ALPHA_BETA HYDROLASE FOLD-3 DOMAIN-CONTAINING PROTEIN-RELATED"/>
    <property type="match status" value="1"/>
</dbReference>
<keyword evidence="5" id="KW-1185">Reference proteome</keyword>
<dbReference type="GO" id="GO:0016787">
    <property type="term" value="F:hydrolase activity"/>
    <property type="evidence" value="ECO:0007669"/>
    <property type="project" value="UniProtKB-KW"/>
</dbReference>
<dbReference type="InterPro" id="IPR050300">
    <property type="entry name" value="GDXG_lipolytic_enzyme"/>
</dbReference>
<feature type="domain" description="Alpha/beta hydrolase fold-3" evidence="3">
    <location>
        <begin position="80"/>
        <end position="284"/>
    </location>
</feature>
<dbReference type="Pfam" id="PF07859">
    <property type="entry name" value="Abhydrolase_3"/>
    <property type="match status" value="1"/>
</dbReference>
<comment type="caution">
    <text evidence="4">The sequence shown here is derived from an EMBL/GenBank/DDBJ whole genome shotgun (WGS) entry which is preliminary data.</text>
</comment>
<dbReference type="InterPro" id="IPR002168">
    <property type="entry name" value="Lipase_GDXG_HIS_AS"/>
</dbReference>
<reference evidence="4 5" key="1">
    <citation type="submission" date="2022-06" db="EMBL/GenBank/DDBJ databases">
        <title>Halogeometricum sp. a new haloarchaeum isolate from saline soil.</title>
        <authorList>
            <person name="Strakova D."/>
            <person name="Galisteo C."/>
            <person name="Sanchez-Porro C."/>
            <person name="Ventosa A."/>
        </authorList>
    </citation>
    <scope>NUCLEOTIDE SEQUENCE [LARGE SCALE GENOMIC DNA]</scope>
    <source>
        <strain evidence="4 5">S1BR25-6</strain>
    </source>
</reference>
<sequence>MHADEIHPQARAAMASQVDLSRLRRFGPKPLRLLARVANRWENRNPPEVGDVTDRTVPGPAGAIPVRVYRPRGGGPSPTVVFFHGGGFVLRSLESHDVLCRRLVRESDCTVVSVDYRLAPEHPFPAAVEDAYAATEWTAENADRLDSDGGLAVAGDSAGGTLAAVVSLMAADRGGPDVDHQTLVYPAVGANERRESVERHAGTVLSKEDLAWFRDCYFESDVDRRNPYADPMHARDCSGVAPATVVTAGFDPLRDGGAAYAERLVSEGISVRFENYEDMVHGFATMYEVDRSRELVADVAADLREAFESKSESESKSDTAGGGDA</sequence>
<evidence type="ECO:0000256" key="1">
    <source>
        <dbReference type="ARBA" id="ARBA00010515"/>
    </source>
</evidence>
<dbReference type="InterPro" id="IPR029058">
    <property type="entry name" value="AB_hydrolase_fold"/>
</dbReference>
<gene>
    <name evidence="4" type="ORF">NDI76_12330</name>
</gene>
<dbReference type="EMBL" id="JAMQOP010000002">
    <property type="protein sequence ID" value="MDS0299530.1"/>
    <property type="molecule type" value="Genomic_DNA"/>
</dbReference>
<comment type="similarity">
    <text evidence="1">Belongs to the 'GDXG' lipolytic enzyme family.</text>
</comment>
<protein>
    <submittedName>
        <fullName evidence="4">Alpha/beta hydrolase</fullName>
    </submittedName>
</protein>